<dbReference type="EMBL" id="UOEU01001101">
    <property type="protein sequence ID" value="VAW43524.1"/>
    <property type="molecule type" value="Genomic_DNA"/>
</dbReference>
<organism evidence="7">
    <name type="scientific">hydrothermal vent metagenome</name>
    <dbReference type="NCBI Taxonomy" id="652676"/>
    <lineage>
        <taxon>unclassified sequences</taxon>
        <taxon>metagenomes</taxon>
        <taxon>ecological metagenomes</taxon>
    </lineage>
</organism>
<dbReference type="Gene3D" id="3.30.1490.190">
    <property type="match status" value="1"/>
</dbReference>
<protein>
    <recommendedName>
        <fullName evidence="8">Ferric uptake regulation protein FUR</fullName>
    </recommendedName>
</protein>
<dbReference type="InterPro" id="IPR036390">
    <property type="entry name" value="WH_DNA-bd_sf"/>
</dbReference>
<dbReference type="SUPFAM" id="SSF46785">
    <property type="entry name" value="Winged helix' DNA-binding domain"/>
    <property type="match status" value="1"/>
</dbReference>
<dbReference type="InterPro" id="IPR036388">
    <property type="entry name" value="WH-like_DNA-bd_sf"/>
</dbReference>
<accession>A0A3B0WIY8</accession>
<dbReference type="InterPro" id="IPR043135">
    <property type="entry name" value="Fur_C"/>
</dbReference>
<dbReference type="CDD" id="cd07153">
    <property type="entry name" value="Fur_like"/>
    <property type="match status" value="1"/>
</dbReference>
<dbReference type="InterPro" id="IPR002481">
    <property type="entry name" value="FUR"/>
</dbReference>
<dbReference type="GO" id="GO:0000976">
    <property type="term" value="F:transcription cis-regulatory region binding"/>
    <property type="evidence" value="ECO:0007669"/>
    <property type="project" value="TreeGrafter"/>
</dbReference>
<evidence type="ECO:0008006" key="8">
    <source>
        <dbReference type="Google" id="ProtNLM"/>
    </source>
</evidence>
<dbReference type="GO" id="GO:0045892">
    <property type="term" value="P:negative regulation of DNA-templated transcription"/>
    <property type="evidence" value="ECO:0007669"/>
    <property type="project" value="TreeGrafter"/>
</dbReference>
<evidence type="ECO:0000256" key="6">
    <source>
        <dbReference type="ARBA" id="ARBA00023163"/>
    </source>
</evidence>
<dbReference type="GO" id="GO:1900376">
    <property type="term" value="P:regulation of secondary metabolite biosynthetic process"/>
    <property type="evidence" value="ECO:0007669"/>
    <property type="project" value="TreeGrafter"/>
</dbReference>
<keyword evidence="6" id="KW-0804">Transcription</keyword>
<keyword evidence="2" id="KW-0678">Repressor</keyword>
<dbReference type="PANTHER" id="PTHR33202:SF7">
    <property type="entry name" value="FERRIC UPTAKE REGULATION PROTEIN"/>
    <property type="match status" value="1"/>
</dbReference>
<gene>
    <name evidence="7" type="ORF">MNBD_CHLOROFLEXI01-1699</name>
</gene>
<evidence type="ECO:0000256" key="5">
    <source>
        <dbReference type="ARBA" id="ARBA00023125"/>
    </source>
</evidence>
<keyword evidence="3" id="KW-0862">Zinc</keyword>
<evidence type="ECO:0000313" key="7">
    <source>
        <dbReference type="EMBL" id="VAW43524.1"/>
    </source>
</evidence>
<evidence type="ECO:0000256" key="3">
    <source>
        <dbReference type="ARBA" id="ARBA00022833"/>
    </source>
</evidence>
<evidence type="ECO:0000256" key="2">
    <source>
        <dbReference type="ARBA" id="ARBA00022491"/>
    </source>
</evidence>
<proteinExistence type="inferred from homology"/>
<evidence type="ECO:0000256" key="4">
    <source>
        <dbReference type="ARBA" id="ARBA00023015"/>
    </source>
</evidence>
<dbReference type="GO" id="GO:0003700">
    <property type="term" value="F:DNA-binding transcription factor activity"/>
    <property type="evidence" value="ECO:0007669"/>
    <property type="project" value="InterPro"/>
</dbReference>
<comment type="similarity">
    <text evidence="1">Belongs to the Fur family.</text>
</comment>
<reference evidence="7" key="1">
    <citation type="submission" date="2018-06" db="EMBL/GenBank/DDBJ databases">
        <authorList>
            <person name="Zhirakovskaya E."/>
        </authorList>
    </citation>
    <scope>NUCLEOTIDE SEQUENCE</scope>
</reference>
<dbReference type="Gene3D" id="1.10.10.10">
    <property type="entry name" value="Winged helix-like DNA-binding domain superfamily/Winged helix DNA-binding domain"/>
    <property type="match status" value="1"/>
</dbReference>
<dbReference type="PANTHER" id="PTHR33202">
    <property type="entry name" value="ZINC UPTAKE REGULATION PROTEIN"/>
    <property type="match status" value="1"/>
</dbReference>
<dbReference type="Pfam" id="PF01475">
    <property type="entry name" value="FUR"/>
    <property type="match status" value="1"/>
</dbReference>
<evidence type="ECO:0000256" key="1">
    <source>
        <dbReference type="ARBA" id="ARBA00007957"/>
    </source>
</evidence>
<name>A0A3B0WIY8_9ZZZZ</name>
<sequence length="146" mass="16248">MNEQDLDAKLNDIQAILKQKGYRLTHSRQKIVQALLSCGGHITADGLLEVIHKIDASVGRMTVYRTLELLSALGLIRPVYQGTGAAHYILLDGGHHHHMICSGCDKVIEFDECGLQELGQKLAQRFDFAVEGHLLEFYGRCQSCQT</sequence>
<dbReference type="GO" id="GO:0008270">
    <property type="term" value="F:zinc ion binding"/>
    <property type="evidence" value="ECO:0007669"/>
    <property type="project" value="TreeGrafter"/>
</dbReference>
<dbReference type="AlphaFoldDB" id="A0A3B0WIY8"/>
<keyword evidence="5" id="KW-0238">DNA-binding</keyword>
<keyword evidence="4" id="KW-0805">Transcription regulation</keyword>